<dbReference type="GO" id="GO:0005634">
    <property type="term" value="C:nucleus"/>
    <property type="evidence" value="ECO:0007669"/>
    <property type="project" value="InterPro"/>
</dbReference>
<dbReference type="InterPro" id="IPR017366">
    <property type="entry name" value="Hist_Lys-spec_deMease"/>
</dbReference>
<dbReference type="InterPro" id="IPR036388">
    <property type="entry name" value="WH-like_DNA-bd_sf"/>
</dbReference>
<feature type="domain" description="SWIRM" evidence="6">
    <location>
        <begin position="24"/>
        <end position="127"/>
    </location>
</feature>
<accession>A0A819AT08</accession>
<dbReference type="InterPro" id="IPR007526">
    <property type="entry name" value="SWIRM"/>
</dbReference>
<dbReference type="Pfam" id="PF04433">
    <property type="entry name" value="SWIRM"/>
    <property type="match status" value="1"/>
</dbReference>
<reference evidence="7" key="1">
    <citation type="submission" date="2021-02" db="EMBL/GenBank/DDBJ databases">
        <authorList>
            <person name="Nowell W R."/>
        </authorList>
    </citation>
    <scope>NUCLEOTIDE SEQUENCE</scope>
</reference>
<dbReference type="SUPFAM" id="SSF54373">
    <property type="entry name" value="FAD-linked reductases, C-terminal domain"/>
    <property type="match status" value="1"/>
</dbReference>
<dbReference type="GO" id="GO:0006355">
    <property type="term" value="P:regulation of DNA-templated transcription"/>
    <property type="evidence" value="ECO:0007669"/>
    <property type="project" value="InterPro"/>
</dbReference>
<comment type="caution">
    <text evidence="7">The sequence shown here is derived from an EMBL/GenBank/DDBJ whole genome shotgun (WGS) entry which is preliminary data.</text>
</comment>
<feature type="binding site" evidence="3">
    <location>
        <begin position="681"/>
        <end position="682"/>
    </location>
    <ligand>
        <name>FAD</name>
        <dbReference type="ChEBI" id="CHEBI:57692"/>
    </ligand>
</feature>
<dbReference type="Gene3D" id="1.10.10.10">
    <property type="entry name" value="Winged helix-like DNA-binding domain superfamily/Winged helix DNA-binding domain"/>
    <property type="match status" value="1"/>
</dbReference>
<dbReference type="Gene3D" id="1.10.287.80">
    <property type="entry name" value="ATP synthase, gamma subunit, helix hairpin domain"/>
    <property type="match status" value="1"/>
</dbReference>
<feature type="binding site" evidence="3">
    <location>
        <position position="672"/>
    </location>
    <ligand>
        <name>FAD</name>
        <dbReference type="ChEBI" id="CHEBI:57692"/>
    </ligand>
</feature>
<evidence type="ECO:0000313" key="8">
    <source>
        <dbReference type="Proteomes" id="UP000663881"/>
    </source>
</evidence>
<dbReference type="SUPFAM" id="SSF46689">
    <property type="entry name" value="Homeodomain-like"/>
    <property type="match status" value="1"/>
</dbReference>
<comment type="similarity">
    <text evidence="1">Belongs to the flavin monoamine oxidase family.</text>
</comment>
<dbReference type="SUPFAM" id="SSF51905">
    <property type="entry name" value="FAD/NAD(P)-binding domain"/>
    <property type="match status" value="1"/>
</dbReference>
<evidence type="ECO:0000256" key="4">
    <source>
        <dbReference type="SAM" id="Coils"/>
    </source>
</evidence>
<proteinExistence type="inferred from homology"/>
<comment type="cofactor">
    <cofactor evidence="3">
        <name>FAD</name>
        <dbReference type="ChEBI" id="CHEBI:57692"/>
    </cofactor>
</comment>
<evidence type="ECO:0000256" key="5">
    <source>
        <dbReference type="SAM" id="MobiDB-lite"/>
    </source>
</evidence>
<sequence>MGDDGKHHSEFRARRVDGANPDGLEDAAAQSRLTHDRMSAEESRLFPEICKGDIKRHKAFLIIRNNILRMWFDEPRIQLILEKVMEKLNQVEPQYANDERVLAGKIFLYLERYGFINFGVFKRITNPLGNKKDQPRVIIIGAGIAGIIAARQLQYFGFETIVLEGRNRVGGRIATFRKNGYTADLGAMVVTGLGGNPVSVLQTQTNLDLVPVKHKCPMYECSQNVLANTFLKPFELVNYRRRYLRVPKAKDEVVEREFNRLLEACSYLAQTIDEDIHGKKQPYSLGDVLEQLIRAQEKAVREKYLQHLREITKMKDSLRTILTSMCDIRTKCVGLHKEYSDVLQVPDNGNVLEEFVIRDVAKNLVVTTEEYARLETQADQLKEQIRIAEDNPPPRLYLSVADRRILDWHIANLEFANAAPLNCLSLKYWDQDDEYEFTGCHLTVRNGYSILPLALCENQNIKLKRTVKKISYNKTGVEVVVTNTEDPKNEVPETYKAEAVLVTVPLGVLKENVITFEPPLLEEKQSAIDRLGFGNLNKVVLCFDKVFWDSNHTLFAHVNASTSSRGELFLFWCFTKPPVLIALVAGDAANVVECATDDVIIGRTLVVLRNIFGSVAVPSPKESLVTRWKSDPFARGSYSYVAVGASGDDYDILSRPVECPGDRVPRLYFAGEHTNRNYPATVHGSLLSGLREARRIADAFLGSIYEVSAP</sequence>
<dbReference type="Gene3D" id="3.90.660.10">
    <property type="match status" value="1"/>
</dbReference>
<evidence type="ECO:0000256" key="2">
    <source>
        <dbReference type="ARBA" id="ARBA00023002"/>
    </source>
</evidence>
<evidence type="ECO:0000256" key="1">
    <source>
        <dbReference type="ARBA" id="ARBA00005995"/>
    </source>
</evidence>
<dbReference type="Pfam" id="PF01593">
    <property type="entry name" value="Amino_oxidase"/>
    <property type="match status" value="1"/>
</dbReference>
<keyword evidence="3" id="KW-0274">FAD</keyword>
<keyword evidence="3" id="KW-0285">Flavoprotein</keyword>
<name>A0A819AT08_9BILA</name>
<dbReference type="PANTHER" id="PTHR10742">
    <property type="entry name" value="FLAVIN MONOAMINE OXIDASE"/>
    <property type="match status" value="1"/>
</dbReference>
<dbReference type="GO" id="GO:0050660">
    <property type="term" value="F:flavin adenine dinucleotide binding"/>
    <property type="evidence" value="ECO:0007669"/>
    <property type="project" value="InterPro"/>
</dbReference>
<gene>
    <name evidence="7" type="ORF">OKA104_LOCUS17862</name>
</gene>
<feature type="coiled-coil region" evidence="4">
    <location>
        <begin position="357"/>
        <end position="391"/>
    </location>
</feature>
<dbReference type="InterPro" id="IPR036188">
    <property type="entry name" value="FAD/NAD-bd_sf"/>
</dbReference>
<dbReference type="Proteomes" id="UP000663881">
    <property type="component" value="Unassembled WGS sequence"/>
</dbReference>
<dbReference type="EMBL" id="CAJOAY010001083">
    <property type="protein sequence ID" value="CAF3790224.1"/>
    <property type="molecule type" value="Genomic_DNA"/>
</dbReference>
<evidence type="ECO:0000259" key="6">
    <source>
        <dbReference type="PROSITE" id="PS50934"/>
    </source>
</evidence>
<keyword evidence="4" id="KW-0175">Coiled coil</keyword>
<dbReference type="AlphaFoldDB" id="A0A819AT08"/>
<keyword evidence="2" id="KW-0560">Oxidoreductase</keyword>
<protein>
    <recommendedName>
        <fullName evidence="6">SWIRM domain-containing protein</fullName>
    </recommendedName>
</protein>
<dbReference type="PROSITE" id="PS50934">
    <property type="entry name" value="SWIRM"/>
    <property type="match status" value="1"/>
</dbReference>
<feature type="binding site" evidence="3">
    <location>
        <begin position="188"/>
        <end position="189"/>
    </location>
    <ligand>
        <name>FAD</name>
        <dbReference type="ChEBI" id="CHEBI:57692"/>
    </ligand>
</feature>
<dbReference type="InterPro" id="IPR009057">
    <property type="entry name" value="Homeodomain-like_sf"/>
</dbReference>
<dbReference type="PANTHER" id="PTHR10742:SF386">
    <property type="entry name" value="LYSINE-SPECIFIC HISTONE DEMETHYLASE 1A"/>
    <property type="match status" value="1"/>
</dbReference>
<dbReference type="FunFam" id="1.10.10.10:FF:000064">
    <property type="entry name" value="Lysine-specific histone demethylase 1A"/>
    <property type="match status" value="1"/>
</dbReference>
<dbReference type="PIRSF" id="PIRSF038051">
    <property type="entry name" value="Histone_Lys-demethylase"/>
    <property type="match status" value="1"/>
</dbReference>
<dbReference type="InterPro" id="IPR050281">
    <property type="entry name" value="Flavin_monoamine_oxidase"/>
</dbReference>
<evidence type="ECO:0000313" key="7">
    <source>
        <dbReference type="EMBL" id="CAF3790224.1"/>
    </source>
</evidence>
<dbReference type="GO" id="GO:0140682">
    <property type="term" value="F:FAD-dependent H3K4me/H3K4me3 demethylase activity"/>
    <property type="evidence" value="ECO:0007669"/>
    <property type="project" value="UniProtKB-ARBA"/>
</dbReference>
<feature type="compositionally biased region" description="Basic and acidic residues" evidence="5">
    <location>
        <begin position="1"/>
        <end position="17"/>
    </location>
</feature>
<organism evidence="7 8">
    <name type="scientific">Adineta steineri</name>
    <dbReference type="NCBI Taxonomy" id="433720"/>
    <lineage>
        <taxon>Eukaryota</taxon>
        <taxon>Metazoa</taxon>
        <taxon>Spiralia</taxon>
        <taxon>Gnathifera</taxon>
        <taxon>Rotifera</taxon>
        <taxon>Eurotatoria</taxon>
        <taxon>Bdelloidea</taxon>
        <taxon>Adinetida</taxon>
        <taxon>Adinetidae</taxon>
        <taxon>Adineta</taxon>
    </lineage>
</organism>
<dbReference type="GO" id="GO:0003682">
    <property type="term" value="F:chromatin binding"/>
    <property type="evidence" value="ECO:0007669"/>
    <property type="project" value="TreeGrafter"/>
</dbReference>
<dbReference type="InterPro" id="IPR002937">
    <property type="entry name" value="Amino_oxidase"/>
</dbReference>
<dbReference type="Gene3D" id="3.50.50.60">
    <property type="entry name" value="FAD/NAD(P)-binding domain"/>
    <property type="match status" value="2"/>
</dbReference>
<feature type="region of interest" description="Disordered" evidence="5">
    <location>
        <begin position="1"/>
        <end position="24"/>
    </location>
</feature>
<feature type="binding site" evidence="3">
    <location>
        <position position="172"/>
    </location>
    <ligand>
        <name>FAD</name>
        <dbReference type="ChEBI" id="CHEBI:57692"/>
    </ligand>
</feature>
<evidence type="ECO:0000256" key="3">
    <source>
        <dbReference type="PIRSR" id="PIRSR038051-1"/>
    </source>
</evidence>
<feature type="binding site" evidence="3">
    <location>
        <position position="166"/>
    </location>
    <ligand>
        <name>FAD</name>
        <dbReference type="ChEBI" id="CHEBI:57692"/>
    </ligand>
</feature>